<feature type="chain" id="PRO_5024370602" evidence="1">
    <location>
        <begin position="25"/>
        <end position="228"/>
    </location>
</feature>
<evidence type="ECO:0000256" key="1">
    <source>
        <dbReference type="SAM" id="SignalP"/>
    </source>
</evidence>
<dbReference type="NCBIfam" id="TIGR02595">
    <property type="entry name" value="PEP_CTERM"/>
    <property type="match status" value="1"/>
</dbReference>
<protein>
    <submittedName>
        <fullName evidence="2">PEP-CTERM sorting domain-containing protein</fullName>
    </submittedName>
</protein>
<dbReference type="InterPro" id="IPR013424">
    <property type="entry name" value="Ice-binding_C"/>
</dbReference>
<name>A0A5R8K7A8_9BACT</name>
<dbReference type="AlphaFoldDB" id="A0A5R8K7A8"/>
<proteinExistence type="predicted"/>
<dbReference type="RefSeq" id="WP_138088820.1">
    <property type="nucleotide sequence ID" value="NZ_VAUV01000029.1"/>
</dbReference>
<sequence length="228" mass="24092">MLSKASYLLPLIACQILLAGSLNAATMLIDFGLGSLSDTTGKGPTTGLAQTWNNYTDTSGATNLALVDTSNLSTAIILSTSGSFNVLNEAANPIGAPYPNIAAGDAFFNNPARTLTFSGLDPLLTYNITVYGYANRSDSRLTNVNINGVIQSYEPSNTSTGNLDGGFVTFTGLVPNASNQIALTLTTSTGNYILNVIELTSVPEPSRALLLTTGLLLSFRRHRHRPRQ</sequence>
<evidence type="ECO:0000313" key="3">
    <source>
        <dbReference type="Proteomes" id="UP000306196"/>
    </source>
</evidence>
<evidence type="ECO:0000313" key="2">
    <source>
        <dbReference type="EMBL" id="TLD68246.1"/>
    </source>
</evidence>
<organism evidence="2 3">
    <name type="scientific">Phragmitibacter flavus</name>
    <dbReference type="NCBI Taxonomy" id="2576071"/>
    <lineage>
        <taxon>Bacteria</taxon>
        <taxon>Pseudomonadati</taxon>
        <taxon>Verrucomicrobiota</taxon>
        <taxon>Verrucomicrobiia</taxon>
        <taxon>Verrucomicrobiales</taxon>
        <taxon>Verrucomicrobiaceae</taxon>
        <taxon>Phragmitibacter</taxon>
    </lineage>
</organism>
<feature type="signal peptide" evidence="1">
    <location>
        <begin position="1"/>
        <end position="24"/>
    </location>
</feature>
<gene>
    <name evidence="2" type="ORF">FEM03_23605</name>
</gene>
<accession>A0A5R8K7A8</accession>
<keyword evidence="3" id="KW-1185">Reference proteome</keyword>
<dbReference type="EMBL" id="VAUV01000029">
    <property type="protein sequence ID" value="TLD68246.1"/>
    <property type="molecule type" value="Genomic_DNA"/>
</dbReference>
<keyword evidence="1" id="KW-0732">Signal</keyword>
<comment type="caution">
    <text evidence="2">The sequence shown here is derived from an EMBL/GenBank/DDBJ whole genome shotgun (WGS) entry which is preliminary data.</text>
</comment>
<dbReference type="Proteomes" id="UP000306196">
    <property type="component" value="Unassembled WGS sequence"/>
</dbReference>
<reference evidence="2 3" key="1">
    <citation type="submission" date="2019-05" db="EMBL/GenBank/DDBJ databases">
        <title>Verrucobacter flavum gen. nov., sp. nov. a new member of the family Verrucomicrobiaceae.</title>
        <authorList>
            <person name="Szuroczki S."/>
            <person name="Abbaszade G."/>
            <person name="Szabo A."/>
            <person name="Felfoldi T."/>
            <person name="Schumann P."/>
            <person name="Boka K."/>
            <person name="Keki Z."/>
            <person name="Toumi M."/>
            <person name="Toth E."/>
        </authorList>
    </citation>
    <scope>NUCLEOTIDE SEQUENCE [LARGE SCALE GENOMIC DNA]</scope>
    <source>
        <strain evidence="2 3">MG-N-17</strain>
    </source>
</reference>